<sequence length="120" mass="13184">MVASLPLEGHQVNVSISPRDNYRIEFVVRCLAVEGDGLDHMNSVMVVFLVLELARFQAGVTIEISRLDAWYSSNDGSLKGPATYIVQGLCRRCCLPELALRCMQVSVSLVQSGDPPEIMS</sequence>
<organism evidence="1 2">
    <name type="scientific">Vitis vinifera</name>
    <name type="common">Grape</name>
    <dbReference type="NCBI Taxonomy" id="29760"/>
    <lineage>
        <taxon>Eukaryota</taxon>
        <taxon>Viridiplantae</taxon>
        <taxon>Streptophyta</taxon>
        <taxon>Embryophyta</taxon>
        <taxon>Tracheophyta</taxon>
        <taxon>Spermatophyta</taxon>
        <taxon>Magnoliopsida</taxon>
        <taxon>eudicotyledons</taxon>
        <taxon>Gunneridae</taxon>
        <taxon>Pentapetalae</taxon>
        <taxon>rosids</taxon>
        <taxon>Vitales</taxon>
        <taxon>Vitaceae</taxon>
        <taxon>Viteae</taxon>
        <taxon>Vitis</taxon>
    </lineage>
</organism>
<gene>
    <name evidence="1" type="primary">NUP107_5</name>
    <name evidence="1" type="ORF">CK203_077854</name>
</gene>
<evidence type="ECO:0000313" key="1">
    <source>
        <dbReference type="EMBL" id="RVW52211.1"/>
    </source>
</evidence>
<dbReference type="AlphaFoldDB" id="A0A438EWV9"/>
<accession>A0A438EWV9</accession>
<dbReference type="Proteomes" id="UP000288805">
    <property type="component" value="Unassembled WGS sequence"/>
</dbReference>
<name>A0A438EWV9_VITVI</name>
<evidence type="ECO:0000313" key="2">
    <source>
        <dbReference type="Proteomes" id="UP000288805"/>
    </source>
</evidence>
<protein>
    <submittedName>
        <fullName evidence="1">Nuclear pore complex protein NUP107</fullName>
    </submittedName>
</protein>
<comment type="caution">
    <text evidence="1">The sequence shown here is derived from an EMBL/GenBank/DDBJ whole genome shotgun (WGS) entry which is preliminary data.</text>
</comment>
<reference evidence="1 2" key="1">
    <citation type="journal article" date="2018" name="PLoS Genet.">
        <title>Population sequencing reveals clonal diversity and ancestral inbreeding in the grapevine cultivar Chardonnay.</title>
        <authorList>
            <person name="Roach M.J."/>
            <person name="Johnson D.L."/>
            <person name="Bohlmann J."/>
            <person name="van Vuuren H.J."/>
            <person name="Jones S.J."/>
            <person name="Pretorius I.S."/>
            <person name="Schmidt S.A."/>
            <person name="Borneman A.R."/>
        </authorList>
    </citation>
    <scope>NUCLEOTIDE SEQUENCE [LARGE SCALE GENOMIC DNA]</scope>
    <source>
        <strain evidence="2">cv. Chardonnay</strain>
        <tissue evidence="1">Leaf</tissue>
    </source>
</reference>
<dbReference type="EMBL" id="QGNW01001172">
    <property type="protein sequence ID" value="RVW52211.1"/>
    <property type="molecule type" value="Genomic_DNA"/>
</dbReference>
<proteinExistence type="predicted"/>